<dbReference type="GO" id="GO:0008168">
    <property type="term" value="F:methyltransferase activity"/>
    <property type="evidence" value="ECO:0007669"/>
    <property type="project" value="UniProtKB-KW"/>
</dbReference>
<reference evidence="1" key="1">
    <citation type="submission" date="2020-04" db="EMBL/GenBank/DDBJ databases">
        <title>Draft genome resource of the tomato pathogen Pseudocercospora fuligena.</title>
        <authorList>
            <person name="Zaccaron A."/>
        </authorList>
    </citation>
    <scope>NUCLEOTIDE SEQUENCE</scope>
    <source>
        <strain evidence="1">PF001</strain>
    </source>
</reference>
<name>A0A8H6RIJ2_9PEZI</name>
<keyword evidence="1" id="KW-0489">Methyltransferase</keyword>
<dbReference type="PANTHER" id="PTHR43591:SF24">
    <property type="entry name" value="2-METHOXY-6-POLYPRENYL-1,4-BENZOQUINOL METHYLASE, MITOCHONDRIAL"/>
    <property type="match status" value="1"/>
</dbReference>
<sequence length="343" mass="39499">MSKLSQYYHKQDDTDSTLGDELESITTSITSTVTDYKYEYGRRYNAFSEDRYPLPNDDDEIKRLELQHRIWRIFLSDRAGLAPISVDVRNALDIGCGTGAWAIDFAESHPECHVIGTDLSPIQPTLVPSNVEFLIDDVTSDWLYPTKFDYIHSRSLQVGIKDWNKLLTEVWNHLEPGGWVEFQEYHWPFKSDDGTIEEFGPNFKLWNDGITAASEKAGTKLDAILRAPNLMRQMGFSNVQYLGSKWPVGIWVKGKKEKKIGQVFKDSLFQQDMIDALEGVSMRMFTKLLDWKSEDVFKLIDDIKRELKEGKMHVYLPMDFVWAQKPFEADEGRADAVEMDTIG</sequence>
<dbReference type="InterPro" id="IPR029063">
    <property type="entry name" value="SAM-dependent_MTases_sf"/>
</dbReference>
<keyword evidence="1" id="KW-0808">Transferase</keyword>
<comment type="caution">
    <text evidence="1">The sequence shown here is derived from an EMBL/GenBank/DDBJ whole genome shotgun (WGS) entry which is preliminary data.</text>
</comment>
<dbReference type="Proteomes" id="UP000660729">
    <property type="component" value="Unassembled WGS sequence"/>
</dbReference>
<dbReference type="AlphaFoldDB" id="A0A8H6RIJ2"/>
<protein>
    <submittedName>
        <fullName evidence="1">Putative methyltransferase tdiE</fullName>
    </submittedName>
</protein>
<dbReference type="CDD" id="cd02440">
    <property type="entry name" value="AdoMet_MTases"/>
    <property type="match status" value="1"/>
</dbReference>
<gene>
    <name evidence="1" type="ORF">HII31_06778</name>
</gene>
<dbReference type="GO" id="GO:0032259">
    <property type="term" value="P:methylation"/>
    <property type="evidence" value="ECO:0007669"/>
    <property type="project" value="UniProtKB-KW"/>
</dbReference>
<dbReference type="PANTHER" id="PTHR43591">
    <property type="entry name" value="METHYLTRANSFERASE"/>
    <property type="match status" value="1"/>
</dbReference>
<evidence type="ECO:0000313" key="2">
    <source>
        <dbReference type="Proteomes" id="UP000660729"/>
    </source>
</evidence>
<accession>A0A8H6RIJ2</accession>
<dbReference type="Pfam" id="PF13489">
    <property type="entry name" value="Methyltransf_23"/>
    <property type="match status" value="1"/>
</dbReference>
<dbReference type="OrthoDB" id="2013972at2759"/>
<evidence type="ECO:0000313" key="1">
    <source>
        <dbReference type="EMBL" id="KAF7191733.1"/>
    </source>
</evidence>
<dbReference type="SUPFAM" id="SSF53335">
    <property type="entry name" value="S-adenosyl-L-methionine-dependent methyltransferases"/>
    <property type="match status" value="1"/>
</dbReference>
<proteinExistence type="predicted"/>
<dbReference type="Gene3D" id="3.40.50.150">
    <property type="entry name" value="Vaccinia Virus protein VP39"/>
    <property type="match status" value="1"/>
</dbReference>
<keyword evidence="2" id="KW-1185">Reference proteome</keyword>
<dbReference type="EMBL" id="JABCIY010000155">
    <property type="protein sequence ID" value="KAF7191733.1"/>
    <property type="molecule type" value="Genomic_DNA"/>
</dbReference>
<organism evidence="1 2">
    <name type="scientific">Pseudocercospora fuligena</name>
    <dbReference type="NCBI Taxonomy" id="685502"/>
    <lineage>
        <taxon>Eukaryota</taxon>
        <taxon>Fungi</taxon>
        <taxon>Dikarya</taxon>
        <taxon>Ascomycota</taxon>
        <taxon>Pezizomycotina</taxon>
        <taxon>Dothideomycetes</taxon>
        <taxon>Dothideomycetidae</taxon>
        <taxon>Mycosphaerellales</taxon>
        <taxon>Mycosphaerellaceae</taxon>
        <taxon>Pseudocercospora</taxon>
    </lineage>
</organism>